<dbReference type="Proteomes" id="UP001151018">
    <property type="component" value="Unassembled WGS sequence"/>
</dbReference>
<dbReference type="EMBL" id="JAPZLR010000002">
    <property type="protein sequence ID" value="MCZ7936674.1"/>
    <property type="molecule type" value="Genomic_DNA"/>
</dbReference>
<organism evidence="1 2">
    <name type="scientific">Agrobacterium salinitolerans</name>
    <dbReference type="NCBI Taxonomy" id="1183413"/>
    <lineage>
        <taxon>Bacteria</taxon>
        <taxon>Pseudomonadati</taxon>
        <taxon>Pseudomonadota</taxon>
        <taxon>Alphaproteobacteria</taxon>
        <taxon>Hyphomicrobiales</taxon>
        <taxon>Rhizobiaceae</taxon>
        <taxon>Rhizobium/Agrobacterium group</taxon>
        <taxon>Agrobacterium</taxon>
    </lineage>
</organism>
<evidence type="ECO:0000313" key="1">
    <source>
        <dbReference type="EMBL" id="MCZ7936674.1"/>
    </source>
</evidence>
<comment type="caution">
    <text evidence="1">The sequence shown here is derived from an EMBL/GenBank/DDBJ whole genome shotgun (WGS) entry which is preliminary data.</text>
</comment>
<name>A0A9X3KKS3_9HYPH</name>
<reference evidence="1" key="1">
    <citation type="submission" date="2022-12" db="EMBL/GenBank/DDBJ databases">
        <title>Draft genome sequences of 22 rhizogenic Agrobacterium biovar 1 strains, the causative agent of hairy root disease.</title>
        <authorList>
            <person name="Kim N."/>
            <person name="Vargas P."/>
            <person name="Rediers H."/>
        </authorList>
    </citation>
    <scope>NUCLEOTIDE SEQUENCE</scope>
    <source>
        <strain evidence="1">ST15.13.006</strain>
    </source>
</reference>
<evidence type="ECO:0000313" key="2">
    <source>
        <dbReference type="Proteomes" id="UP001151018"/>
    </source>
</evidence>
<sequence>MRINSISNIDDKSNLRTTLNLVIRQVSDTTGEVTLGTGTTTVVTNPKISPQSFVLVQGKNATGNSAGAYVSSTGTGTFTITHVAGAAGRVVGFAVIGAA</sequence>
<dbReference type="RefSeq" id="WP_162723911.1">
    <property type="nucleotide sequence ID" value="NZ_JAPZLR010000002.1"/>
</dbReference>
<proteinExistence type="predicted"/>
<accession>A0A9X3KKS3</accession>
<gene>
    <name evidence="1" type="ORF">O9X88_03885</name>
</gene>
<protein>
    <submittedName>
        <fullName evidence="1">Uncharacterized protein</fullName>
    </submittedName>
</protein>
<dbReference type="AlphaFoldDB" id="A0A9X3KKS3"/>